<dbReference type="PANTHER" id="PTHR35305">
    <property type="entry name" value="FAD-BINDING PROTEIN"/>
    <property type="match status" value="1"/>
</dbReference>
<dbReference type="EMBL" id="BAABME010001698">
    <property type="protein sequence ID" value="GAA0151004.1"/>
    <property type="molecule type" value="Genomic_DNA"/>
</dbReference>
<comment type="caution">
    <text evidence="2">The sequence shown here is derived from an EMBL/GenBank/DDBJ whole genome shotgun (WGS) entry which is preliminary data.</text>
</comment>
<reference evidence="2 3" key="1">
    <citation type="submission" date="2024-01" db="EMBL/GenBank/DDBJ databases">
        <title>The complete chloroplast genome sequence of Lithospermum erythrorhizon: insights into the phylogenetic relationship among Boraginaceae species and the maternal lineages of purple gromwells.</title>
        <authorList>
            <person name="Okada T."/>
            <person name="Watanabe K."/>
        </authorList>
    </citation>
    <scope>NUCLEOTIDE SEQUENCE [LARGE SCALE GENOMIC DNA]</scope>
</reference>
<accession>A0AAV3PH57</accession>
<protein>
    <recommendedName>
        <fullName evidence="1">DUF7795 domain-containing protein</fullName>
    </recommendedName>
</protein>
<dbReference type="AlphaFoldDB" id="A0AAV3PH57"/>
<dbReference type="InterPro" id="IPR056697">
    <property type="entry name" value="DUF7795"/>
</dbReference>
<feature type="domain" description="DUF7795" evidence="1">
    <location>
        <begin position="13"/>
        <end position="112"/>
    </location>
</feature>
<name>A0AAV3PH57_LITER</name>
<evidence type="ECO:0000313" key="2">
    <source>
        <dbReference type="EMBL" id="GAA0151004.1"/>
    </source>
</evidence>
<sequence>MGSDHEKQEFDPNEKSRQLYYSFMASVAKFDELATLGSRLIAGFQQGLDYIRRPSFKKTSKLVDQIVKENETMRLSAYIEAGGRNGNDGAESVSKSKDIVDELEGFVHKITSEVQVATDNLYRLQLKDIELNDMTSQEESLSGNQKRDAMDYAALIAIIYSMVKQDYTMQVTSSDRLGCCEISMSNTPTQSFVNFVV</sequence>
<proteinExistence type="predicted"/>
<evidence type="ECO:0000259" key="1">
    <source>
        <dbReference type="Pfam" id="PF25071"/>
    </source>
</evidence>
<dbReference type="PANTHER" id="PTHR35305:SF2">
    <property type="entry name" value="FAD-BINDING PROTEIN"/>
    <property type="match status" value="1"/>
</dbReference>
<evidence type="ECO:0000313" key="3">
    <source>
        <dbReference type="Proteomes" id="UP001454036"/>
    </source>
</evidence>
<dbReference type="Proteomes" id="UP001454036">
    <property type="component" value="Unassembled WGS sequence"/>
</dbReference>
<gene>
    <name evidence="2" type="ORF">LIER_09820</name>
</gene>
<organism evidence="2 3">
    <name type="scientific">Lithospermum erythrorhizon</name>
    <name type="common">Purple gromwell</name>
    <name type="synonym">Lithospermum officinale var. erythrorhizon</name>
    <dbReference type="NCBI Taxonomy" id="34254"/>
    <lineage>
        <taxon>Eukaryota</taxon>
        <taxon>Viridiplantae</taxon>
        <taxon>Streptophyta</taxon>
        <taxon>Embryophyta</taxon>
        <taxon>Tracheophyta</taxon>
        <taxon>Spermatophyta</taxon>
        <taxon>Magnoliopsida</taxon>
        <taxon>eudicotyledons</taxon>
        <taxon>Gunneridae</taxon>
        <taxon>Pentapetalae</taxon>
        <taxon>asterids</taxon>
        <taxon>lamiids</taxon>
        <taxon>Boraginales</taxon>
        <taxon>Boraginaceae</taxon>
        <taxon>Boraginoideae</taxon>
        <taxon>Lithospermeae</taxon>
        <taxon>Lithospermum</taxon>
    </lineage>
</organism>
<keyword evidence="3" id="KW-1185">Reference proteome</keyword>
<dbReference type="Pfam" id="PF25071">
    <property type="entry name" value="DUF7795"/>
    <property type="match status" value="1"/>
</dbReference>